<name>A0A841U8M7_9BACL</name>
<evidence type="ECO:0000256" key="1">
    <source>
        <dbReference type="ARBA" id="ARBA00009820"/>
    </source>
</evidence>
<dbReference type="InterPro" id="IPR011659">
    <property type="entry name" value="WD40"/>
</dbReference>
<comment type="caution">
    <text evidence="3">The sequence shown here is derived from an EMBL/GenBank/DDBJ whole genome shotgun (WGS) entry which is preliminary data.</text>
</comment>
<sequence>MKNKNKWILGTGAAITALAVLSGLAFGQNLISAEASGWTSQGAGKYSVVSEGVLVSEPTDEDYNHANAKRTEALTKGEKINEDASLNKSSDPLLPRQKLKNLDNKSAKALQNQNARVSYKPHSKDGAPEERFLYVQKLGTADGTVLVEDRTTATPHLIASPDNRAYLFEDNGLLYSIDSESLTVSQLTADEQQGVSLDELQSLVAESEDDVYLAWATQPFWSQDGAKVAYLSNRNSVGEEGGEIWLADPNTGEESQVYRSGDWLGLLGWTSAGDIVFWEGKKSNVRLLSLDGEATDLGLGEVYNAQLDPSGRWLVYSPTKAPAEFMAYAFDTGDSEPIASATSGLQFDPSVEFSKKGNKVLLVEYVDDSGDRLIHIFDLDTKQSGRIAPPSKVAITGVPQWVTDEQILVNGKEGGISNAWVVNTAEGGTSDEN</sequence>
<protein>
    <submittedName>
        <fullName evidence="3">PD40 domain-containing protein</fullName>
    </submittedName>
</protein>
<dbReference type="Gene3D" id="2.120.10.30">
    <property type="entry name" value="TolB, C-terminal domain"/>
    <property type="match status" value="1"/>
</dbReference>
<dbReference type="InterPro" id="IPR011042">
    <property type="entry name" value="6-blade_b-propeller_TolB-like"/>
</dbReference>
<dbReference type="PANTHER" id="PTHR36842:SF1">
    <property type="entry name" value="PROTEIN TOLB"/>
    <property type="match status" value="1"/>
</dbReference>
<evidence type="ECO:0000313" key="3">
    <source>
        <dbReference type="EMBL" id="MBB6694454.1"/>
    </source>
</evidence>
<dbReference type="Proteomes" id="UP000553776">
    <property type="component" value="Unassembled WGS sequence"/>
</dbReference>
<dbReference type="EMBL" id="JACJVR010000094">
    <property type="protein sequence ID" value="MBB6694454.1"/>
    <property type="molecule type" value="Genomic_DNA"/>
</dbReference>
<dbReference type="Pfam" id="PF07676">
    <property type="entry name" value="PD40"/>
    <property type="match status" value="1"/>
</dbReference>
<dbReference type="RefSeq" id="WP_185138421.1">
    <property type="nucleotide sequence ID" value="NZ_BORM01000067.1"/>
</dbReference>
<dbReference type="AlphaFoldDB" id="A0A841U8M7"/>
<organism evidence="3 4">
    <name type="scientific">Cohnella xylanilytica</name>
    <dbReference type="NCBI Taxonomy" id="557555"/>
    <lineage>
        <taxon>Bacteria</taxon>
        <taxon>Bacillati</taxon>
        <taxon>Bacillota</taxon>
        <taxon>Bacilli</taxon>
        <taxon>Bacillales</taxon>
        <taxon>Paenibacillaceae</taxon>
        <taxon>Cohnella</taxon>
    </lineage>
</organism>
<proteinExistence type="inferred from homology"/>
<evidence type="ECO:0000313" key="4">
    <source>
        <dbReference type="Proteomes" id="UP000553776"/>
    </source>
</evidence>
<evidence type="ECO:0000256" key="2">
    <source>
        <dbReference type="SAM" id="MobiDB-lite"/>
    </source>
</evidence>
<keyword evidence="4" id="KW-1185">Reference proteome</keyword>
<dbReference type="SUPFAM" id="SSF82171">
    <property type="entry name" value="DPP6 N-terminal domain-like"/>
    <property type="match status" value="1"/>
</dbReference>
<feature type="region of interest" description="Disordered" evidence="2">
    <location>
        <begin position="76"/>
        <end position="96"/>
    </location>
</feature>
<comment type="similarity">
    <text evidence="1">Belongs to the TolB family.</text>
</comment>
<gene>
    <name evidence="3" type="ORF">H7B90_23960</name>
</gene>
<dbReference type="PANTHER" id="PTHR36842">
    <property type="entry name" value="PROTEIN TOLB HOMOLOG"/>
    <property type="match status" value="1"/>
</dbReference>
<reference evidence="3 4" key="1">
    <citation type="submission" date="2020-08" db="EMBL/GenBank/DDBJ databases">
        <title>Cohnella phylogeny.</title>
        <authorList>
            <person name="Dunlap C."/>
        </authorList>
    </citation>
    <scope>NUCLEOTIDE SEQUENCE [LARGE SCALE GENOMIC DNA]</scope>
    <source>
        <strain evidence="3 4">DSM 25239</strain>
    </source>
</reference>
<accession>A0A841U8M7</accession>